<dbReference type="Gene3D" id="3.90.550.10">
    <property type="entry name" value="Spore Coat Polysaccharide Biosynthesis Protein SpsA, Chain A"/>
    <property type="match status" value="1"/>
</dbReference>
<dbReference type="PANTHER" id="PTHR43584">
    <property type="entry name" value="NUCLEOTIDYL TRANSFERASE"/>
    <property type="match status" value="1"/>
</dbReference>
<evidence type="ECO:0000313" key="5">
    <source>
        <dbReference type="Proteomes" id="UP000055702"/>
    </source>
</evidence>
<feature type="domain" description="Nucleotidyl transferase" evidence="3">
    <location>
        <begin position="2"/>
        <end position="218"/>
    </location>
</feature>
<dbReference type="SUPFAM" id="SSF53448">
    <property type="entry name" value="Nucleotide-diphospho-sugar transferases"/>
    <property type="match status" value="1"/>
</dbReference>
<comment type="caution">
    <text evidence="4">The sequence shown here is derived from an EMBL/GenBank/DDBJ whole genome shotgun (WGS) entry which is preliminary data.</text>
</comment>
<dbReference type="InterPro" id="IPR054790">
    <property type="entry name" value="MurU"/>
</dbReference>
<sequence length="232" mass="25890">MKAMILAAGRGERLRPLTDSLPKPLVSVAGKPLIEYHLEKLALIGVTEVVINQAWLGHKLPEMLGDGSRWGLQINYSEETTALETAGGIKQALPWLGYEPFLVINGDIFIDHLPDVTLAYQRVYQGEAQAYLWLVDNPEHHQQGDFAIDAQGKLTLSDEQRLTFAGLGIYHPQLFSQLPEGKQALGPLLKQSIGQQQIQGEHFDAYWCDVGTLERLDKLQCRLVDIETLLPL</sequence>
<dbReference type="EMBL" id="LRDC01000009">
    <property type="protein sequence ID" value="KVX02794.1"/>
    <property type="molecule type" value="Genomic_DNA"/>
</dbReference>
<proteinExistence type="predicted"/>
<gene>
    <name evidence="4" type="ORF">AWJ07_11950</name>
</gene>
<dbReference type="RefSeq" id="WP_059744726.1">
    <property type="nucleotide sequence ID" value="NZ_LRDC01000009.1"/>
</dbReference>
<evidence type="ECO:0000313" key="4">
    <source>
        <dbReference type="EMBL" id="KVX02794.1"/>
    </source>
</evidence>
<keyword evidence="1 4" id="KW-0808">Transferase</keyword>
<organism evidence="4">
    <name type="scientific">Shewanella frigidimarina</name>
    <dbReference type="NCBI Taxonomy" id="56812"/>
    <lineage>
        <taxon>Bacteria</taxon>
        <taxon>Pseudomonadati</taxon>
        <taxon>Pseudomonadota</taxon>
        <taxon>Gammaproteobacteria</taxon>
        <taxon>Alteromonadales</taxon>
        <taxon>Shewanellaceae</taxon>
        <taxon>Shewanella</taxon>
    </lineage>
</organism>
<dbReference type="AlphaFoldDB" id="A0A106C263"/>
<protein>
    <submittedName>
        <fullName evidence="4">Mannose-1-phosphate guanylyltransferase</fullName>
    </submittedName>
</protein>
<accession>A0A106C263</accession>
<dbReference type="NCBIfam" id="NF045761">
    <property type="entry name" value="NAMPUrTaseMurU"/>
    <property type="match status" value="1"/>
</dbReference>
<dbReference type="InterPro" id="IPR050065">
    <property type="entry name" value="GlmU-like"/>
</dbReference>
<dbReference type="Proteomes" id="UP000055702">
    <property type="component" value="Unassembled WGS sequence"/>
</dbReference>
<keyword evidence="2 4" id="KW-0548">Nucleotidyltransferase</keyword>
<evidence type="ECO:0000256" key="1">
    <source>
        <dbReference type="ARBA" id="ARBA00022679"/>
    </source>
</evidence>
<dbReference type="InterPro" id="IPR029044">
    <property type="entry name" value="Nucleotide-diphossugar_trans"/>
</dbReference>
<dbReference type="CDD" id="cd06422">
    <property type="entry name" value="NTP_transferase_like_1"/>
    <property type="match status" value="1"/>
</dbReference>
<dbReference type="InterPro" id="IPR005835">
    <property type="entry name" value="NTP_transferase_dom"/>
</dbReference>
<dbReference type="Pfam" id="PF00483">
    <property type="entry name" value="NTP_transferase"/>
    <property type="match status" value="1"/>
</dbReference>
<reference evidence="4 5" key="1">
    <citation type="submission" date="2016-01" db="EMBL/GenBank/DDBJ databases">
        <title>Draft genome of the antarctic isolate Shewanella frigidimarina Ag06-30.</title>
        <authorList>
            <person name="Parmeciano Di Noto G."/>
            <person name="Vazquez S."/>
            <person name="Mac Cormack W."/>
            <person name="Iriarte A."/>
            <person name="Quiroga C."/>
        </authorList>
    </citation>
    <scope>NUCLEOTIDE SEQUENCE [LARGE SCALE GENOMIC DNA]</scope>
    <source>
        <strain evidence="4 5">Ag06-30</strain>
    </source>
</reference>
<dbReference type="GO" id="GO:0016779">
    <property type="term" value="F:nucleotidyltransferase activity"/>
    <property type="evidence" value="ECO:0007669"/>
    <property type="project" value="UniProtKB-KW"/>
</dbReference>
<evidence type="ECO:0000259" key="3">
    <source>
        <dbReference type="Pfam" id="PF00483"/>
    </source>
</evidence>
<evidence type="ECO:0000256" key="2">
    <source>
        <dbReference type="ARBA" id="ARBA00022695"/>
    </source>
</evidence>
<name>A0A106C263_SHEFR</name>
<dbReference type="PANTHER" id="PTHR43584:SF8">
    <property type="entry name" value="N-ACETYLMURAMATE ALPHA-1-PHOSPHATE URIDYLYLTRANSFERASE"/>
    <property type="match status" value="1"/>
</dbReference>